<dbReference type="AlphaFoldDB" id="A0AAU7JWU2"/>
<organism evidence="2">
    <name type="scientific">Pedococcus sp. KACC 23699</name>
    <dbReference type="NCBI Taxonomy" id="3149228"/>
    <lineage>
        <taxon>Bacteria</taxon>
        <taxon>Bacillati</taxon>
        <taxon>Actinomycetota</taxon>
        <taxon>Actinomycetes</taxon>
        <taxon>Micrococcales</taxon>
        <taxon>Intrasporangiaceae</taxon>
        <taxon>Pedococcus</taxon>
    </lineage>
</organism>
<sequence>MTSRDPNRLLRTIRRTTAGSLVAAALGSGVVAVHLASDQASAAAASRADGARAVGQQAATPRPAAVPTPEAKRTTPAPTKRKRHHTASRSTARSTSTPTRTRSFAPVAPVQPSKAPPQSSSGGS</sequence>
<accession>A0AAU7JWU2</accession>
<feature type="region of interest" description="Disordered" evidence="1">
    <location>
        <begin position="48"/>
        <end position="124"/>
    </location>
</feature>
<feature type="compositionally biased region" description="Low complexity" evidence="1">
    <location>
        <begin position="48"/>
        <end position="69"/>
    </location>
</feature>
<dbReference type="RefSeq" id="WP_406831836.1">
    <property type="nucleotide sequence ID" value="NZ_CP157483.1"/>
</dbReference>
<gene>
    <name evidence="2" type="ORF">ABEG17_03180</name>
</gene>
<evidence type="ECO:0000256" key="1">
    <source>
        <dbReference type="SAM" id="MobiDB-lite"/>
    </source>
</evidence>
<reference evidence="2" key="1">
    <citation type="submission" date="2024-05" db="EMBL/GenBank/DDBJ databases">
        <authorList>
            <person name="Kim S."/>
            <person name="Heo J."/>
            <person name="Choi H."/>
            <person name="Choi Y."/>
            <person name="Kwon S.-W."/>
            <person name="Kim Y."/>
        </authorList>
    </citation>
    <scope>NUCLEOTIDE SEQUENCE</scope>
    <source>
        <strain evidence="2">KACC 23699</strain>
    </source>
</reference>
<proteinExistence type="predicted"/>
<evidence type="ECO:0000313" key="2">
    <source>
        <dbReference type="EMBL" id="XBO44349.1"/>
    </source>
</evidence>
<dbReference type="EMBL" id="CP157483">
    <property type="protein sequence ID" value="XBO44349.1"/>
    <property type="molecule type" value="Genomic_DNA"/>
</dbReference>
<name>A0AAU7JWU2_9MICO</name>
<protein>
    <submittedName>
        <fullName evidence="2">Uncharacterized protein</fullName>
    </submittedName>
</protein>
<feature type="compositionally biased region" description="Low complexity" evidence="1">
    <location>
        <begin position="88"/>
        <end position="103"/>
    </location>
</feature>